<gene>
    <name evidence="2" type="ORF">AB1Y20_017096</name>
</gene>
<organism evidence="2 3">
    <name type="scientific">Prymnesium parvum</name>
    <name type="common">Toxic golden alga</name>
    <dbReference type="NCBI Taxonomy" id="97485"/>
    <lineage>
        <taxon>Eukaryota</taxon>
        <taxon>Haptista</taxon>
        <taxon>Haptophyta</taxon>
        <taxon>Prymnesiophyceae</taxon>
        <taxon>Prymnesiales</taxon>
        <taxon>Prymnesiaceae</taxon>
        <taxon>Prymnesium</taxon>
    </lineage>
</organism>
<keyword evidence="1" id="KW-1133">Transmembrane helix</keyword>
<reference evidence="2 3" key="1">
    <citation type="journal article" date="2024" name="Science">
        <title>Giant polyketide synthase enzymes in the biosynthesis of giant marine polyether toxins.</title>
        <authorList>
            <person name="Fallon T.R."/>
            <person name="Shende V.V."/>
            <person name="Wierzbicki I.H."/>
            <person name="Pendleton A.L."/>
            <person name="Watervoot N.F."/>
            <person name="Auber R.P."/>
            <person name="Gonzalez D.J."/>
            <person name="Wisecaver J.H."/>
            <person name="Moore B.S."/>
        </authorList>
    </citation>
    <scope>NUCLEOTIDE SEQUENCE [LARGE SCALE GENOMIC DNA]</scope>
    <source>
        <strain evidence="2 3">12B1</strain>
    </source>
</reference>
<accession>A0AB34IBI6</accession>
<feature type="transmembrane region" description="Helical" evidence="1">
    <location>
        <begin position="286"/>
        <end position="306"/>
    </location>
</feature>
<feature type="transmembrane region" description="Helical" evidence="1">
    <location>
        <begin position="597"/>
        <end position="620"/>
    </location>
</feature>
<sequence>MLHVSIAASAAVFTLLLAAALALPFLCIYAWFYAHSRRFSPHPPLAPAAPPPDDPRALLATPPPPLALELSSSDPPVLIEAIIADGPRELLGVAVAPLHAAICAADGQPALDAIHAELHAGHRFLRRSMRHGEKLGRMAIISYRIEKSSSDVFTLDTRALLAAVAAAREHSIDFLWLDCWAYRRQPPWATYDHDHFCQSLSAVMMAVDLVLWLPRSRAHAMGTYQYRIWTTFEATVVTLRDLPVVPIGYNLSSLQWQIAFAGSLLLLPPWAKDDGTGVHALGKANLCIVLVLLTLLLLNALKAFVFTSLGTPVGAETYFVYVVMLLVMAIFGFAARLSLQQQVLLARNGKKVLRVMLRDAVRPLPFTGLLKRGRQANRKRHQLTGLQRQLPWLNAYDRRDSLTVKHVLDVLAAHLDADNACGMAAATDADAVALSVYTHASLLHSDGDAPHGRTLRGWFAASGSRLFTAAAAADAPASLRFGAPSSREAPADPPLFLRSATRREWMDSARIFSAAEAKVEWRPAAAAAAEPAEPRVAEEELWLSELRRVGWSVNLAWPSSLLITPFAYFAVSPPVRRKAGGYVWPLKDLVRLDCPQLTAWVIYALGGTAALNVGCVAVMLAFTAAQESGGRVASSPAWGYWYGSYHIANGLVYCWIYLIKARTESRNWHKIASRLGKGSSRLQRILAFLVLTPPLRPTGKIEYALLMSCMAFTVFIFKSSPISIASTSGREENAFESFGIQFNFQVGAIFFWHEAALGFVSAVQGILFHSHILGAFELNQRLPCGQVDALIP</sequence>
<proteinExistence type="predicted"/>
<dbReference type="EMBL" id="JBGBPQ010000033">
    <property type="protein sequence ID" value="KAL1495233.1"/>
    <property type="molecule type" value="Genomic_DNA"/>
</dbReference>
<keyword evidence="1" id="KW-0812">Transmembrane</keyword>
<name>A0AB34IBI6_PRYPA</name>
<comment type="caution">
    <text evidence="2">The sequence shown here is derived from an EMBL/GenBank/DDBJ whole genome shotgun (WGS) entry which is preliminary data.</text>
</comment>
<evidence type="ECO:0000256" key="1">
    <source>
        <dbReference type="SAM" id="Phobius"/>
    </source>
</evidence>
<dbReference type="Proteomes" id="UP001515480">
    <property type="component" value="Unassembled WGS sequence"/>
</dbReference>
<feature type="transmembrane region" description="Helical" evidence="1">
    <location>
        <begin position="640"/>
        <end position="659"/>
    </location>
</feature>
<protein>
    <submittedName>
        <fullName evidence="2">Uncharacterized protein</fullName>
    </submittedName>
</protein>
<keyword evidence="1" id="KW-0472">Membrane</keyword>
<dbReference type="AlphaFoldDB" id="A0AB34IBI6"/>
<keyword evidence="3" id="KW-1185">Reference proteome</keyword>
<feature type="transmembrane region" description="Helical" evidence="1">
    <location>
        <begin position="318"/>
        <end position="339"/>
    </location>
</feature>
<feature type="transmembrane region" description="Helical" evidence="1">
    <location>
        <begin position="6"/>
        <end position="32"/>
    </location>
</feature>
<evidence type="ECO:0000313" key="3">
    <source>
        <dbReference type="Proteomes" id="UP001515480"/>
    </source>
</evidence>
<evidence type="ECO:0000313" key="2">
    <source>
        <dbReference type="EMBL" id="KAL1495233.1"/>
    </source>
</evidence>